<dbReference type="AlphaFoldDB" id="A0A9Q1GTV1"/>
<proteinExistence type="predicted"/>
<accession>A0A9Q1GTV1</accession>
<evidence type="ECO:0000313" key="2">
    <source>
        <dbReference type="Proteomes" id="UP001153076"/>
    </source>
</evidence>
<name>A0A9Q1GTV1_9CARY</name>
<organism evidence="1 2">
    <name type="scientific">Carnegiea gigantea</name>
    <dbReference type="NCBI Taxonomy" id="171969"/>
    <lineage>
        <taxon>Eukaryota</taxon>
        <taxon>Viridiplantae</taxon>
        <taxon>Streptophyta</taxon>
        <taxon>Embryophyta</taxon>
        <taxon>Tracheophyta</taxon>
        <taxon>Spermatophyta</taxon>
        <taxon>Magnoliopsida</taxon>
        <taxon>eudicotyledons</taxon>
        <taxon>Gunneridae</taxon>
        <taxon>Pentapetalae</taxon>
        <taxon>Caryophyllales</taxon>
        <taxon>Cactineae</taxon>
        <taxon>Cactaceae</taxon>
        <taxon>Cactoideae</taxon>
        <taxon>Echinocereeae</taxon>
        <taxon>Carnegiea</taxon>
    </lineage>
</organism>
<protein>
    <submittedName>
        <fullName evidence="1">Uncharacterized protein</fullName>
    </submittedName>
</protein>
<comment type="caution">
    <text evidence="1">The sequence shown here is derived from an EMBL/GenBank/DDBJ whole genome shotgun (WGS) entry which is preliminary data.</text>
</comment>
<reference evidence="1" key="1">
    <citation type="submission" date="2022-04" db="EMBL/GenBank/DDBJ databases">
        <title>Carnegiea gigantea Genome sequencing and assembly v2.</title>
        <authorList>
            <person name="Copetti D."/>
            <person name="Sanderson M.J."/>
            <person name="Burquez A."/>
            <person name="Wojciechowski M.F."/>
        </authorList>
    </citation>
    <scope>NUCLEOTIDE SEQUENCE</scope>
    <source>
        <strain evidence="1">SGP5-SGP5p</strain>
        <tissue evidence="1">Aerial part</tissue>
    </source>
</reference>
<keyword evidence="2" id="KW-1185">Reference proteome</keyword>
<sequence>MVVGSYTSVFGWSPETKSVVAEKEVWKAYVKASSAKSGNLGKRVRASDNLVKGLSEVASILGREIRAASSNISRVIDFDVELSEKRSKLNEELANLGLTNMERHRAVRKIASEPMYFSVSLMPKGKSGCKLFFKGIFTPLLVLDFSFDGTL</sequence>
<dbReference type="Proteomes" id="UP001153076">
    <property type="component" value="Unassembled WGS sequence"/>
</dbReference>
<gene>
    <name evidence="1" type="ORF">Cgig2_018857</name>
</gene>
<evidence type="ECO:0000313" key="1">
    <source>
        <dbReference type="EMBL" id="KAJ8425459.1"/>
    </source>
</evidence>
<dbReference type="EMBL" id="JAKOGI010001473">
    <property type="protein sequence ID" value="KAJ8425459.1"/>
    <property type="molecule type" value="Genomic_DNA"/>
</dbReference>
<dbReference type="OrthoDB" id="618098at2759"/>